<name>A0A0E9QP60_ANGAN</name>
<accession>A0A0E9QP60</accession>
<protein>
    <submittedName>
        <fullName evidence="2">Uncharacterized protein</fullName>
    </submittedName>
</protein>
<organism evidence="2">
    <name type="scientific">Anguilla anguilla</name>
    <name type="common">European freshwater eel</name>
    <name type="synonym">Muraena anguilla</name>
    <dbReference type="NCBI Taxonomy" id="7936"/>
    <lineage>
        <taxon>Eukaryota</taxon>
        <taxon>Metazoa</taxon>
        <taxon>Chordata</taxon>
        <taxon>Craniata</taxon>
        <taxon>Vertebrata</taxon>
        <taxon>Euteleostomi</taxon>
        <taxon>Actinopterygii</taxon>
        <taxon>Neopterygii</taxon>
        <taxon>Teleostei</taxon>
        <taxon>Anguilliformes</taxon>
        <taxon>Anguillidae</taxon>
        <taxon>Anguilla</taxon>
    </lineage>
</organism>
<reference evidence="2" key="2">
    <citation type="journal article" date="2015" name="Fish Shellfish Immunol.">
        <title>Early steps in the European eel (Anguilla anguilla)-Vibrio vulnificus interaction in the gills: Role of the RtxA13 toxin.</title>
        <authorList>
            <person name="Callol A."/>
            <person name="Pajuelo D."/>
            <person name="Ebbesson L."/>
            <person name="Teles M."/>
            <person name="MacKenzie S."/>
            <person name="Amaro C."/>
        </authorList>
    </citation>
    <scope>NUCLEOTIDE SEQUENCE</scope>
</reference>
<proteinExistence type="predicted"/>
<feature type="chain" id="PRO_5007401633" evidence="1">
    <location>
        <begin position="19"/>
        <end position="44"/>
    </location>
</feature>
<reference evidence="2" key="1">
    <citation type="submission" date="2014-11" db="EMBL/GenBank/DDBJ databases">
        <authorList>
            <person name="Amaro Gonzalez C."/>
        </authorList>
    </citation>
    <scope>NUCLEOTIDE SEQUENCE</scope>
</reference>
<dbReference type="EMBL" id="GBXM01036921">
    <property type="protein sequence ID" value="JAH71656.1"/>
    <property type="molecule type" value="Transcribed_RNA"/>
</dbReference>
<evidence type="ECO:0000256" key="1">
    <source>
        <dbReference type="SAM" id="SignalP"/>
    </source>
</evidence>
<dbReference type="EMBL" id="GBXM01090704">
    <property type="protein sequence ID" value="JAH17873.1"/>
    <property type="molecule type" value="Transcribed_RNA"/>
</dbReference>
<keyword evidence="1" id="KW-0732">Signal</keyword>
<dbReference type="AlphaFoldDB" id="A0A0E9QP60"/>
<feature type="signal peptide" evidence="1">
    <location>
        <begin position="1"/>
        <end position="18"/>
    </location>
</feature>
<sequence length="44" mass="5209">MTLHLWWGTSANILSVQHLFFLKPAVQQCYSPYDDLQDYFTACR</sequence>
<evidence type="ECO:0000313" key="2">
    <source>
        <dbReference type="EMBL" id="JAH17873.1"/>
    </source>
</evidence>